<dbReference type="IntAct" id="O97169">
    <property type="interactions" value="1"/>
</dbReference>
<proteinExistence type="predicted"/>
<feature type="compositionally biased region" description="Polar residues" evidence="1">
    <location>
        <begin position="634"/>
        <end position="644"/>
    </location>
</feature>
<feature type="compositionally biased region" description="Low complexity" evidence="1">
    <location>
        <begin position="10"/>
        <end position="42"/>
    </location>
</feature>
<feature type="compositionally biased region" description="Polar residues" evidence="1">
    <location>
        <begin position="1007"/>
        <end position="1020"/>
    </location>
</feature>
<feature type="compositionally biased region" description="Low complexity" evidence="1">
    <location>
        <begin position="253"/>
        <end position="271"/>
    </location>
</feature>
<evidence type="ECO:0000313" key="3">
    <source>
        <dbReference type="FlyBase" id="FBgn0019190"/>
    </source>
</evidence>
<feature type="region of interest" description="Disordered" evidence="1">
    <location>
        <begin position="369"/>
        <end position="485"/>
    </location>
</feature>
<feature type="region of interest" description="Disordered" evidence="1">
    <location>
        <begin position="253"/>
        <end position="308"/>
    </location>
</feature>
<feature type="compositionally biased region" description="Low complexity" evidence="1">
    <location>
        <begin position="1107"/>
        <end position="1118"/>
    </location>
</feature>
<feature type="region of interest" description="Disordered" evidence="1">
    <location>
        <begin position="993"/>
        <end position="1020"/>
    </location>
</feature>
<feature type="compositionally biased region" description="Low complexity" evidence="1">
    <location>
        <begin position="822"/>
        <end position="842"/>
    </location>
</feature>
<feature type="compositionally biased region" description="Polar residues" evidence="1">
    <location>
        <begin position="445"/>
        <end position="459"/>
    </location>
</feature>
<feature type="region of interest" description="Disordered" evidence="1">
    <location>
        <begin position="1098"/>
        <end position="1133"/>
    </location>
</feature>
<reference evidence="2" key="1">
    <citation type="journal article" date="1999" name="Dev. Genes Evol.">
        <title>Rapid divergence in the course of Drosophila evolution reveals structural important domains of the Notch antagonist Hairless.</title>
        <authorList>
            <person name="Marquart J."/>
            <person name="Alexief-Damianof C."/>
            <person name="Preiss A."/>
            <person name="Maier D."/>
        </authorList>
    </citation>
    <scope>NUCLEOTIDE SEQUENCE</scope>
</reference>
<feature type="compositionally biased region" description="Low complexity" evidence="1">
    <location>
        <begin position="278"/>
        <end position="293"/>
    </location>
</feature>
<feature type="compositionally biased region" description="Basic and acidic residues" evidence="1">
    <location>
        <begin position="461"/>
        <end position="479"/>
    </location>
</feature>
<feature type="region of interest" description="Disordered" evidence="1">
    <location>
        <begin position="1"/>
        <end position="42"/>
    </location>
</feature>
<sequence length="1158" mass="119637">MTDERNGNDNKSNISTSSKNNSNISPTSIANHSSSNSAGSSSNNERLIAEAAAKFLLKNGINGTNTAAAAAAATLLTAAAAAVTFQLPAAPELKPTTSATAANATNSTTSSSTATSTSNGTTPALSSTKTNSSSNSSSSSLIMATASATALVAGGAGVTAPKAPADVMAGVLDYSALNSPNATKSSKFVGTGNGSSSFDMGRHPISMRSNNSMSGYGGRLQFFKDGKFILELARAKDGDKGGWVSVPRKPFRTPSAATSATVTPTSAVTTTYPKNENSTSLSFSDDNSSIQSSPWQRDQPWKQTRPRRGISKELSLYYQRPRYNVLSQSARQAAMRKRRRPYEPTIATENHQSIFERVSAQENGDETLKAVEVDTKAPEIQSDDIKSETIKEQLTEGKAKSDSKACSSDNKDLNDSSAKAEATLEKMNTSEDEDAMSVTVDDGAPTTSDCLVNGNTSEVNGEPKAHTKCETASEKDTRRTGTPATKTTTMMTDIRLKKQKPRAKLNSIIQKLIDGVPARLEQLSKTPAVAAATASAVASTADRISSNSSGGGAIGSLSHSLAHKVSPPSSAAAASRLVEYHHHHQHVSPRKRILREFEKVSLEDNNGCVNNGSGVGGGISGGAGGKRSRAKGSTATSAVTTKSMPINLAPPQAKVLSTPTPSTTSVATATVATQPTRLNSSYSIHSLLGGSGSSSSKESHDQPAAIISNVHHQHHHSLYASSASYPRSMRNSPNSPEMGGSNGGKSPSHAATKKQRSPPYAAAGSPLPIDYGRRTPPDSYKLAQAHGQQPQHHSFYAPYSGATVSPHIPQAGGGTGTRDLLSPPRSSSASPREPAAASVAVSTPHRTVPKKTASIRREFASPTASNSNSSSTANSCPSPGERSTSSPERRHLQLQRGSPSAVAAAAAGSPLHYYMYPPTQLNGSGTASPHGIAPNATPTTSSTAVAAAAAAAAAAAYIPSVVSPSLYHPYISTLAALRHNPLWVQHYQAGASPLLPPPPPHPHSHPQTSSAAGSRLSPQSPYHPFSYNGVNAAAVAVAAAAAASAFGQPTSNPHLGHPTHPGALAHQNTPPTHLAEHRTHTPKLTDICTDQMSAASSHRTTISSLPAGSSVSVTSAGATQGGGGAGSGSTNSVQSAMFQNSSLRNELSSDLPLNLSKH</sequence>
<feature type="region of interest" description="Disordered" evidence="1">
    <location>
        <begin position="619"/>
        <end position="672"/>
    </location>
</feature>
<name>O97169_DROHY</name>
<gene>
    <name evidence="3" type="primary">H</name>
    <name evidence="2" type="synonym">hairless</name>
</gene>
<dbReference type="FlyBase" id="FBgn0019190">
    <property type="gene designation" value="Dhyd\H"/>
</dbReference>
<accession>O97169</accession>
<dbReference type="AlphaFoldDB" id="O97169"/>
<protein>
    <submittedName>
        <fullName evidence="2">Hairless protein</fullName>
    </submittedName>
</protein>
<feature type="compositionally biased region" description="Basic and acidic residues" evidence="1">
    <location>
        <begin position="369"/>
        <end position="414"/>
    </location>
</feature>
<feature type="region of interest" description="Disordered" evidence="1">
    <location>
        <begin position="722"/>
        <end position="900"/>
    </location>
</feature>
<feature type="region of interest" description="Disordered" evidence="1">
    <location>
        <begin position="96"/>
        <end position="138"/>
    </location>
</feature>
<feature type="region of interest" description="Disordered" evidence="1">
    <location>
        <begin position="1049"/>
        <end position="1078"/>
    </location>
</feature>
<feature type="compositionally biased region" description="Low complexity" evidence="1">
    <location>
        <begin position="860"/>
        <end position="879"/>
    </location>
</feature>
<dbReference type="EMBL" id="AJ232783">
    <property type="protein sequence ID" value="CAB38221.1"/>
    <property type="molecule type" value="Genomic_DNA"/>
</dbReference>
<feature type="compositionally biased region" description="Low complexity" evidence="1">
    <location>
        <begin position="655"/>
        <end position="672"/>
    </location>
</feature>
<organism evidence="2">
    <name type="scientific">Drosophila hydei</name>
    <name type="common">Fruit fly</name>
    <dbReference type="NCBI Taxonomy" id="7224"/>
    <lineage>
        <taxon>Eukaryota</taxon>
        <taxon>Metazoa</taxon>
        <taxon>Ecdysozoa</taxon>
        <taxon>Arthropoda</taxon>
        <taxon>Hexapoda</taxon>
        <taxon>Insecta</taxon>
        <taxon>Pterygota</taxon>
        <taxon>Neoptera</taxon>
        <taxon>Endopterygota</taxon>
        <taxon>Diptera</taxon>
        <taxon>Brachycera</taxon>
        <taxon>Muscomorpha</taxon>
        <taxon>Ephydroidea</taxon>
        <taxon>Drosophilidae</taxon>
        <taxon>Drosophila</taxon>
    </lineage>
</organism>
<evidence type="ECO:0000313" key="2">
    <source>
        <dbReference type="EMBL" id="CAB38221.1"/>
    </source>
</evidence>
<dbReference type="OrthoDB" id="8122370at2759"/>
<evidence type="ECO:0000256" key="1">
    <source>
        <dbReference type="SAM" id="MobiDB-lite"/>
    </source>
</evidence>